<dbReference type="OrthoDB" id="739506at2"/>
<organism evidence="3 4">
    <name type="scientific">Solitalea longa</name>
    <dbReference type="NCBI Taxonomy" id="2079460"/>
    <lineage>
        <taxon>Bacteria</taxon>
        <taxon>Pseudomonadati</taxon>
        <taxon>Bacteroidota</taxon>
        <taxon>Sphingobacteriia</taxon>
        <taxon>Sphingobacteriales</taxon>
        <taxon>Sphingobacteriaceae</taxon>
        <taxon>Solitalea</taxon>
    </lineage>
</organism>
<dbReference type="PANTHER" id="PTHR12558">
    <property type="entry name" value="CELL DIVISION CYCLE 16,23,27"/>
    <property type="match status" value="1"/>
</dbReference>
<dbReference type="EMBL" id="PQVF01000017">
    <property type="protein sequence ID" value="POY34843.1"/>
    <property type="molecule type" value="Genomic_DNA"/>
</dbReference>
<keyword evidence="4" id="KW-1185">Reference proteome</keyword>
<dbReference type="InterPro" id="IPR011990">
    <property type="entry name" value="TPR-like_helical_dom_sf"/>
</dbReference>
<reference evidence="3 4" key="1">
    <citation type="submission" date="2018-01" db="EMBL/GenBank/DDBJ databases">
        <authorList>
            <person name="Gaut B.S."/>
            <person name="Morton B.R."/>
            <person name="Clegg M.T."/>
            <person name="Duvall M.R."/>
        </authorList>
    </citation>
    <scope>NUCLEOTIDE SEQUENCE [LARGE SCALE GENOMIC DNA]</scope>
    <source>
        <strain evidence="3 4">HR-AV</strain>
    </source>
</reference>
<dbReference type="AlphaFoldDB" id="A0A2S4ZY78"/>
<dbReference type="PANTHER" id="PTHR12558:SF13">
    <property type="entry name" value="CELL DIVISION CYCLE PROTEIN 27 HOMOLOG"/>
    <property type="match status" value="1"/>
</dbReference>
<dbReference type="Gene3D" id="1.25.40.10">
    <property type="entry name" value="Tetratricopeptide repeat domain"/>
    <property type="match status" value="2"/>
</dbReference>
<feature type="chain" id="PRO_5015429919" evidence="2">
    <location>
        <begin position="20"/>
        <end position="377"/>
    </location>
</feature>
<feature type="repeat" description="TPR" evidence="1">
    <location>
        <begin position="115"/>
        <end position="148"/>
    </location>
</feature>
<keyword evidence="2" id="KW-0732">Signal</keyword>
<dbReference type="SMART" id="SM00028">
    <property type="entry name" value="TPR"/>
    <property type="match status" value="4"/>
</dbReference>
<dbReference type="RefSeq" id="WP_103790552.1">
    <property type="nucleotide sequence ID" value="NZ_PQVF01000017.1"/>
</dbReference>
<evidence type="ECO:0000256" key="2">
    <source>
        <dbReference type="SAM" id="SignalP"/>
    </source>
</evidence>
<evidence type="ECO:0000256" key="1">
    <source>
        <dbReference type="PROSITE-ProRule" id="PRU00339"/>
    </source>
</evidence>
<gene>
    <name evidence="3" type="ORF">C3K47_17980</name>
</gene>
<feature type="signal peptide" evidence="2">
    <location>
        <begin position="1"/>
        <end position="19"/>
    </location>
</feature>
<dbReference type="Proteomes" id="UP000236893">
    <property type="component" value="Unassembled WGS sequence"/>
</dbReference>
<dbReference type="InterPro" id="IPR019734">
    <property type="entry name" value="TPR_rpt"/>
</dbReference>
<protein>
    <submittedName>
        <fullName evidence="3">Uncharacterized protein</fullName>
    </submittedName>
</protein>
<dbReference type="Pfam" id="PF00515">
    <property type="entry name" value="TPR_1"/>
    <property type="match status" value="1"/>
</dbReference>
<evidence type="ECO:0000313" key="3">
    <source>
        <dbReference type="EMBL" id="POY34843.1"/>
    </source>
</evidence>
<keyword evidence="1" id="KW-0802">TPR repeat</keyword>
<dbReference type="PROSITE" id="PS50005">
    <property type="entry name" value="TPR"/>
    <property type="match status" value="2"/>
</dbReference>
<comment type="caution">
    <text evidence="3">The sequence shown here is derived from an EMBL/GenBank/DDBJ whole genome shotgun (WGS) entry which is preliminary data.</text>
</comment>
<accession>A0A2S4ZY78</accession>
<feature type="repeat" description="TPR" evidence="1">
    <location>
        <begin position="252"/>
        <end position="285"/>
    </location>
</feature>
<name>A0A2S4ZY78_9SPHI</name>
<evidence type="ECO:0000313" key="4">
    <source>
        <dbReference type="Proteomes" id="UP000236893"/>
    </source>
</evidence>
<sequence length="377" mass="42264">MKKILLSGLLLAAAVVAKAQNSEVDNAEKMMLLGQLDQAKASIDKAALHPKTGIQPKTYLLKGKIYGAIALDTAKKNLDYDPTQIAYESLNKAKELDTKKQLDETELKNGYFNVYASAYNKGIAANNKEDYQTALKEFKFASEVNPQDTSLYLNIGIMAEKVKDNASAKASYQKLADMNYNKEPYVYHQLAELYKAEGNKEAVVATLDKGRKIFPSDNTLMIDEINFYLGEGKSDVIVDKLNKAIEADPNNKTLYFTLGVTYENAKKPEDAKAAYKKALQVDPNYFDANYNLGALYYNEAAEIIKKANMLPANKVKEYDTERAKFQAKANEALPYLEKAYEINPKDRNVIISLKEVYARTNQKQKYDKVDAALKALE</sequence>
<proteinExistence type="predicted"/>
<dbReference type="SUPFAM" id="SSF48452">
    <property type="entry name" value="TPR-like"/>
    <property type="match status" value="1"/>
</dbReference>